<dbReference type="AlphaFoldDB" id="A0A2B4RCS5"/>
<name>A0A2B4RCS5_STYPI</name>
<proteinExistence type="predicted"/>
<dbReference type="Proteomes" id="UP000225706">
    <property type="component" value="Unassembled WGS sequence"/>
</dbReference>
<accession>A0A2B4RCS5</accession>
<organism evidence="2 3">
    <name type="scientific">Stylophora pistillata</name>
    <name type="common">Smooth cauliflower coral</name>
    <dbReference type="NCBI Taxonomy" id="50429"/>
    <lineage>
        <taxon>Eukaryota</taxon>
        <taxon>Metazoa</taxon>
        <taxon>Cnidaria</taxon>
        <taxon>Anthozoa</taxon>
        <taxon>Hexacorallia</taxon>
        <taxon>Scleractinia</taxon>
        <taxon>Astrocoeniina</taxon>
        <taxon>Pocilloporidae</taxon>
        <taxon>Stylophora</taxon>
    </lineage>
</organism>
<evidence type="ECO:0000256" key="1">
    <source>
        <dbReference type="SAM" id="MobiDB-lite"/>
    </source>
</evidence>
<keyword evidence="3" id="KW-1185">Reference proteome</keyword>
<comment type="caution">
    <text evidence="2">The sequence shown here is derived from an EMBL/GenBank/DDBJ whole genome shotgun (WGS) entry which is preliminary data.</text>
</comment>
<reference evidence="3" key="1">
    <citation type="journal article" date="2017" name="bioRxiv">
        <title>Comparative analysis of the genomes of Stylophora pistillata and Acropora digitifera provides evidence for extensive differences between species of corals.</title>
        <authorList>
            <person name="Voolstra C.R."/>
            <person name="Li Y."/>
            <person name="Liew Y.J."/>
            <person name="Baumgarten S."/>
            <person name="Zoccola D."/>
            <person name="Flot J.-F."/>
            <person name="Tambutte S."/>
            <person name="Allemand D."/>
            <person name="Aranda M."/>
        </authorList>
    </citation>
    <scope>NUCLEOTIDE SEQUENCE [LARGE SCALE GENOMIC DNA]</scope>
</reference>
<protein>
    <submittedName>
        <fullName evidence="2">Uncharacterized protein</fullName>
    </submittedName>
</protein>
<dbReference type="EMBL" id="LSMT01000647">
    <property type="protein sequence ID" value="PFX15451.1"/>
    <property type="molecule type" value="Genomic_DNA"/>
</dbReference>
<feature type="compositionally biased region" description="Acidic residues" evidence="1">
    <location>
        <begin position="23"/>
        <end position="40"/>
    </location>
</feature>
<feature type="region of interest" description="Disordered" evidence="1">
    <location>
        <begin position="14"/>
        <end position="40"/>
    </location>
</feature>
<sequence>MKIIQDVNLAQNDKQIVPKPPSYEEEFPDELPPEYDEDEVPDYEIDDEDIRKDLFKELDILDYENVEKVIKKKQMDSETEKNFLGSERYETSKNGRILLKCTCSEFGISKTKFVKQQGSGIISSAANTALEGFIQHGIPWMGRKLANTGRYYASEAMRDKRLQKKVIDYGMKKLSPIIRNVGSPVLDQLSTKVRPKKNYVRNRKDLDGGSLIDYSQWYPMEMYSPQGIHDPTNPLYKGGKIDIHKVIGKLPRPKAGWTPGKYNYLGRYNPLEKQLEYDKNTGEVLKWNVQRRNKVDEIAAYHDICYDMVKDKGDCDRQMVEQLNEIPYGQMPKMSQVARTVINK</sequence>
<gene>
    <name evidence="2" type="ORF">AWC38_SpisGene20324</name>
</gene>
<evidence type="ECO:0000313" key="3">
    <source>
        <dbReference type="Proteomes" id="UP000225706"/>
    </source>
</evidence>
<evidence type="ECO:0000313" key="2">
    <source>
        <dbReference type="EMBL" id="PFX15451.1"/>
    </source>
</evidence>